<organism evidence="1 2">
    <name type="scientific">Riccia fluitans</name>
    <dbReference type="NCBI Taxonomy" id="41844"/>
    <lineage>
        <taxon>Eukaryota</taxon>
        <taxon>Viridiplantae</taxon>
        <taxon>Streptophyta</taxon>
        <taxon>Embryophyta</taxon>
        <taxon>Marchantiophyta</taxon>
        <taxon>Marchantiopsida</taxon>
        <taxon>Marchantiidae</taxon>
        <taxon>Marchantiales</taxon>
        <taxon>Ricciaceae</taxon>
        <taxon>Riccia</taxon>
    </lineage>
</organism>
<evidence type="ECO:0000313" key="1">
    <source>
        <dbReference type="EMBL" id="KAL2629785.1"/>
    </source>
</evidence>
<reference evidence="1 2" key="1">
    <citation type="submission" date="2024-09" db="EMBL/GenBank/DDBJ databases">
        <title>Chromosome-scale assembly of Riccia fluitans.</title>
        <authorList>
            <person name="Paukszto L."/>
            <person name="Sawicki J."/>
            <person name="Karawczyk K."/>
            <person name="Piernik-Szablinska J."/>
            <person name="Szczecinska M."/>
            <person name="Mazdziarz M."/>
        </authorList>
    </citation>
    <scope>NUCLEOTIDE SEQUENCE [LARGE SCALE GENOMIC DNA]</scope>
    <source>
        <strain evidence="1">Rf_01</strain>
        <tissue evidence="1">Aerial parts of the thallus</tissue>
    </source>
</reference>
<protein>
    <submittedName>
        <fullName evidence="1">Uncharacterized protein</fullName>
    </submittedName>
</protein>
<sequence>MSVLWDDENKEVTEEDLHLVHTYYANLYSQPTVSLTEAREQVRTLTLIDKGVSKEDNTRLEELLNAEELRDTINDLPSDKLPREDSLPVEVL</sequence>
<gene>
    <name evidence="1" type="ORF">R1flu_014471</name>
</gene>
<dbReference type="AlphaFoldDB" id="A0ABD1YGX3"/>
<comment type="caution">
    <text evidence="1">The sequence shown here is derived from an EMBL/GenBank/DDBJ whole genome shotgun (WGS) entry which is preliminary data.</text>
</comment>
<dbReference type="EMBL" id="JBHFFA010000004">
    <property type="protein sequence ID" value="KAL2629785.1"/>
    <property type="molecule type" value="Genomic_DNA"/>
</dbReference>
<name>A0ABD1YGX3_9MARC</name>
<dbReference type="Proteomes" id="UP001605036">
    <property type="component" value="Unassembled WGS sequence"/>
</dbReference>
<accession>A0ABD1YGX3</accession>
<proteinExistence type="predicted"/>
<evidence type="ECO:0000313" key="2">
    <source>
        <dbReference type="Proteomes" id="UP001605036"/>
    </source>
</evidence>
<keyword evidence="2" id="KW-1185">Reference proteome</keyword>